<feature type="region of interest" description="Disordered" evidence="1">
    <location>
        <begin position="183"/>
        <end position="227"/>
    </location>
</feature>
<reference evidence="3" key="1">
    <citation type="submission" date="2023-08" db="EMBL/GenBank/DDBJ databases">
        <title>Pelteobagrus vachellii genome.</title>
        <authorList>
            <person name="Liu H."/>
        </authorList>
    </citation>
    <scope>NUCLEOTIDE SEQUENCE</scope>
    <source>
        <strain evidence="3">PRFRI_2022a</strain>
        <tissue evidence="3">Muscle</tissue>
    </source>
</reference>
<feature type="compositionally biased region" description="Polar residues" evidence="1">
    <location>
        <begin position="32"/>
        <end position="163"/>
    </location>
</feature>
<feature type="compositionally biased region" description="Basic and acidic residues" evidence="1">
    <location>
        <begin position="1"/>
        <end position="14"/>
    </location>
</feature>
<sequence>MGGCVGRERPESRGSTRRGRGQRKRGGHSETETGIQTDSETETGIQTHSETETGIQTDSETETGIQTHSETETGIQTHSETETGIQTHSETETGIQTHSETETGIQTHSETETGIQTDSETETGIQTDSETETGIQTDSETETGIQTDMETGIQTDSETETGIQTDLEMETGIQMDSEMETGIQTDSETETDGQTDRFGDRHTDLKPRNEPLKKDKPRWKSDYPMTEGQLRSKRDEFWDTAPAFEGRKEIWDALKAAAVAVECNDHELAQAILDGASITLPHGSLTECYDELGNRYQLPVYCLAPPVNLITERSEEDSMPENLDTQTAPKKEFQLKVRLSTGKDVRLSASMADPVGLLKKQLQAQEGIEVARQRWFFSGKLLTDKTRLQDTKIQKDFVVQVIVNQADY</sequence>
<evidence type="ECO:0000313" key="3">
    <source>
        <dbReference type="EMBL" id="KAK2866071.1"/>
    </source>
</evidence>
<evidence type="ECO:0000256" key="1">
    <source>
        <dbReference type="SAM" id="MobiDB-lite"/>
    </source>
</evidence>
<dbReference type="Gene3D" id="3.10.20.90">
    <property type="entry name" value="Phosphatidylinositol 3-kinase Catalytic Subunit, Chain A, domain 1"/>
    <property type="match status" value="1"/>
</dbReference>
<accession>A0AA88NVL9</accession>
<feature type="region of interest" description="Disordered" evidence="1">
    <location>
        <begin position="1"/>
        <end position="163"/>
    </location>
</feature>
<feature type="domain" description="Ubiquitin-like" evidence="2">
    <location>
        <begin position="333"/>
        <end position="405"/>
    </location>
</feature>
<dbReference type="Pfam" id="PF00240">
    <property type="entry name" value="ubiquitin"/>
    <property type="match status" value="1"/>
</dbReference>
<name>A0AA88NVL9_TACVA</name>
<evidence type="ECO:0000313" key="4">
    <source>
        <dbReference type="Proteomes" id="UP001187315"/>
    </source>
</evidence>
<dbReference type="EMBL" id="JAVHJS010000002">
    <property type="protein sequence ID" value="KAK2866071.1"/>
    <property type="molecule type" value="Genomic_DNA"/>
</dbReference>
<dbReference type="Proteomes" id="UP001187315">
    <property type="component" value="Unassembled WGS sequence"/>
</dbReference>
<dbReference type="InterPro" id="IPR029071">
    <property type="entry name" value="Ubiquitin-like_domsf"/>
</dbReference>
<dbReference type="InterPro" id="IPR039869">
    <property type="entry name" value="UBTD1/2"/>
</dbReference>
<keyword evidence="4" id="KW-1185">Reference proteome</keyword>
<dbReference type="InterPro" id="IPR000626">
    <property type="entry name" value="Ubiquitin-like_dom"/>
</dbReference>
<dbReference type="PROSITE" id="PS50053">
    <property type="entry name" value="UBIQUITIN_2"/>
    <property type="match status" value="1"/>
</dbReference>
<comment type="caution">
    <text evidence="3">The sequence shown here is derived from an EMBL/GenBank/DDBJ whole genome shotgun (WGS) entry which is preliminary data.</text>
</comment>
<dbReference type="InterPro" id="IPR038169">
    <property type="entry name" value="DC-UbP/UBTD2_N_sf"/>
</dbReference>
<dbReference type="SMART" id="SM00213">
    <property type="entry name" value="UBQ"/>
    <property type="match status" value="1"/>
</dbReference>
<dbReference type="Gene3D" id="1.20.225.20">
    <property type="entry name" value="Ub domain-containing protein, DC-UbP/UBTD2, N-terminal domain"/>
    <property type="match status" value="1"/>
</dbReference>
<dbReference type="PANTHER" id="PTHR13609">
    <property type="entry name" value="UBIQUITIN DOMAIN CONTAINING 1 PROTEIN-RELATED"/>
    <property type="match status" value="1"/>
</dbReference>
<dbReference type="Pfam" id="PF16455">
    <property type="entry name" value="UBD"/>
    <property type="match status" value="1"/>
</dbReference>
<proteinExistence type="predicted"/>
<dbReference type="InterPro" id="IPR032752">
    <property type="entry name" value="DC-UbP/UBTD2_N"/>
</dbReference>
<evidence type="ECO:0000259" key="2">
    <source>
        <dbReference type="PROSITE" id="PS50053"/>
    </source>
</evidence>
<feature type="compositionally biased region" description="Basic and acidic residues" evidence="1">
    <location>
        <begin position="194"/>
        <end position="221"/>
    </location>
</feature>
<protein>
    <recommendedName>
        <fullName evidence="2">Ubiquitin-like domain-containing protein</fullName>
    </recommendedName>
</protein>
<organism evidence="3 4">
    <name type="scientific">Tachysurus vachellii</name>
    <name type="common">Darkbarbel catfish</name>
    <name type="synonym">Pelteobagrus vachellii</name>
    <dbReference type="NCBI Taxonomy" id="175792"/>
    <lineage>
        <taxon>Eukaryota</taxon>
        <taxon>Metazoa</taxon>
        <taxon>Chordata</taxon>
        <taxon>Craniata</taxon>
        <taxon>Vertebrata</taxon>
        <taxon>Euteleostomi</taxon>
        <taxon>Actinopterygii</taxon>
        <taxon>Neopterygii</taxon>
        <taxon>Teleostei</taxon>
        <taxon>Ostariophysi</taxon>
        <taxon>Siluriformes</taxon>
        <taxon>Bagridae</taxon>
        <taxon>Tachysurus</taxon>
    </lineage>
</organism>
<gene>
    <name evidence="3" type="ORF">Q7C36_002127</name>
</gene>
<dbReference type="AlphaFoldDB" id="A0AA88NVL9"/>
<feature type="compositionally biased region" description="Basic residues" evidence="1">
    <location>
        <begin position="15"/>
        <end position="26"/>
    </location>
</feature>
<dbReference type="SUPFAM" id="SSF54236">
    <property type="entry name" value="Ubiquitin-like"/>
    <property type="match status" value="1"/>
</dbReference>